<feature type="domain" description="Poly A polymerase head" evidence="12">
    <location>
        <begin position="27"/>
        <end position="147"/>
    </location>
</feature>
<keyword evidence="9 11" id="KW-0460">Magnesium</keyword>
<proteinExistence type="inferred from homology"/>
<dbReference type="EMBL" id="JXBZ01000008">
    <property type="protein sequence ID" value="KJY48551.1"/>
    <property type="molecule type" value="Genomic_DNA"/>
</dbReference>
<feature type="binding site" evidence="11">
    <location>
        <position position="162"/>
    </location>
    <ligand>
        <name>ATP</name>
        <dbReference type="ChEBI" id="CHEBI:30616"/>
    </ligand>
</feature>
<dbReference type="OrthoDB" id="9805698at2"/>
<dbReference type="Gene3D" id="3.30.460.10">
    <property type="entry name" value="Beta Polymerase, domain 2"/>
    <property type="match status" value="1"/>
</dbReference>
<evidence type="ECO:0000256" key="10">
    <source>
        <dbReference type="ARBA" id="ARBA00022884"/>
    </source>
</evidence>
<dbReference type="PANTHER" id="PTHR46173:SF1">
    <property type="entry name" value="CCA TRNA NUCLEOTIDYLTRANSFERASE 1, MITOCHONDRIAL"/>
    <property type="match status" value="1"/>
</dbReference>
<name>A0A0F4KTM6_9LACO</name>
<feature type="binding site" evidence="11">
    <location>
        <position position="116"/>
    </location>
    <ligand>
        <name>ATP</name>
        <dbReference type="ChEBI" id="CHEBI:30616"/>
    </ligand>
</feature>
<feature type="binding site" evidence="11">
    <location>
        <position position="165"/>
    </location>
    <ligand>
        <name>CTP</name>
        <dbReference type="ChEBI" id="CHEBI:37563"/>
    </ligand>
</feature>
<dbReference type="HOGENOM" id="CLU_015961_3_0_9"/>
<dbReference type="Gene3D" id="1.20.58.560">
    <property type="match status" value="1"/>
</dbReference>
<feature type="binding site" evidence="11">
    <location>
        <position position="116"/>
    </location>
    <ligand>
        <name>CTP</name>
        <dbReference type="ChEBI" id="CHEBI:37563"/>
    </ligand>
</feature>
<keyword evidence="10 11" id="KW-0694">RNA-binding</keyword>
<feature type="binding site" evidence="11">
    <location>
        <position position="45"/>
    </location>
    <ligand>
        <name>Mg(2+)</name>
        <dbReference type="ChEBI" id="CHEBI:18420"/>
    </ligand>
</feature>
<dbReference type="STRING" id="1218508.JG29_09520"/>
<dbReference type="Pfam" id="PF13735">
    <property type="entry name" value="tRNA_NucTran2_2"/>
    <property type="match status" value="1"/>
</dbReference>
<feature type="binding site" evidence="11">
    <location>
        <position position="32"/>
    </location>
    <ligand>
        <name>CTP</name>
        <dbReference type="ChEBI" id="CHEBI:37563"/>
    </ligand>
</feature>
<feature type="binding site" evidence="11">
    <location>
        <position position="159"/>
    </location>
    <ligand>
        <name>ATP</name>
        <dbReference type="ChEBI" id="CHEBI:30616"/>
    </ligand>
</feature>
<gene>
    <name evidence="11 15" type="primary">cca</name>
    <name evidence="15" type="ORF">JG29_09520</name>
</gene>
<dbReference type="PANTHER" id="PTHR46173">
    <property type="entry name" value="CCA TRNA NUCLEOTIDYLTRANSFERASE 1, MITOCHONDRIAL"/>
    <property type="match status" value="1"/>
</dbReference>
<evidence type="ECO:0000256" key="9">
    <source>
        <dbReference type="ARBA" id="ARBA00022842"/>
    </source>
</evidence>
<comment type="function">
    <text evidence="11">Catalyzes the addition and repair of the essential 3'-terminal CCA sequence in tRNAs without using a nucleic acid template. Adds these three nucleotides in the order of C, C, and A to the tRNA nucleotide-73, using CTP and ATP as substrates and producing inorganic pyrophosphate. tRNA 3'-terminal CCA addition is required both for tRNA processing and repair. Also involved in tRNA surveillance by mediating tandem CCA addition to generate a CCACCA at the 3' terminus of unstable tRNAs. While stable tRNAs receive only 3'-terminal CCA, unstable tRNAs are marked with CCACCA and rapidly degraded.</text>
</comment>
<dbReference type="Gene3D" id="1.10.246.80">
    <property type="match status" value="1"/>
</dbReference>
<dbReference type="InterPro" id="IPR050264">
    <property type="entry name" value="Bact_CCA-adding_enz_type3_sf"/>
</dbReference>
<comment type="miscellaneous">
    <text evidence="11">A single active site specifically recognizes both ATP and CTP and is responsible for their addition.</text>
</comment>
<comment type="catalytic activity">
    <reaction evidence="11">
        <text>a tRNA precursor + 2 CTP + ATP = a tRNA with a 3' CCA end + 3 diphosphate</text>
        <dbReference type="Rhea" id="RHEA:14433"/>
        <dbReference type="Rhea" id="RHEA-COMP:10465"/>
        <dbReference type="Rhea" id="RHEA-COMP:10468"/>
        <dbReference type="ChEBI" id="CHEBI:30616"/>
        <dbReference type="ChEBI" id="CHEBI:33019"/>
        <dbReference type="ChEBI" id="CHEBI:37563"/>
        <dbReference type="ChEBI" id="CHEBI:74896"/>
        <dbReference type="ChEBI" id="CHEBI:83071"/>
        <dbReference type="EC" id="2.7.7.72"/>
    </reaction>
</comment>
<dbReference type="GO" id="GO:0160016">
    <property type="term" value="F:CCACCA tRNA nucleotidyltransferase activity"/>
    <property type="evidence" value="ECO:0007669"/>
    <property type="project" value="RHEA"/>
</dbReference>
<dbReference type="InterPro" id="IPR032810">
    <property type="entry name" value="CCA-adding_enz_C"/>
</dbReference>
<keyword evidence="4 11" id="KW-0548">Nucleotidyltransferase</keyword>
<dbReference type="RefSeq" id="WP_045922816.1">
    <property type="nucleotide sequence ID" value="NZ_JBHTHW010000008.1"/>
</dbReference>
<feature type="binding site" evidence="11">
    <location>
        <position position="168"/>
    </location>
    <ligand>
        <name>ATP</name>
        <dbReference type="ChEBI" id="CHEBI:30616"/>
    </ligand>
</feature>
<comment type="cofactor">
    <cofactor evidence="1 11">
        <name>Mg(2+)</name>
        <dbReference type="ChEBI" id="CHEBI:18420"/>
    </cofactor>
</comment>
<dbReference type="Pfam" id="PF12627">
    <property type="entry name" value="PolyA_pol_RNAbd"/>
    <property type="match status" value="1"/>
</dbReference>
<evidence type="ECO:0000256" key="7">
    <source>
        <dbReference type="ARBA" id="ARBA00022800"/>
    </source>
</evidence>
<feature type="binding site" evidence="11">
    <location>
        <position position="47"/>
    </location>
    <ligand>
        <name>Mg(2+)</name>
        <dbReference type="ChEBI" id="CHEBI:18420"/>
    </ligand>
</feature>
<feature type="domain" description="tRNA nucleotidyltransferase/poly(A) polymerase RNA and SrmB- binding" evidence="13">
    <location>
        <begin position="174"/>
        <end position="233"/>
    </location>
</feature>
<dbReference type="InterPro" id="IPR002646">
    <property type="entry name" value="PolA_pol_head_dom"/>
</dbReference>
<dbReference type="HAMAP" id="MF_01263">
    <property type="entry name" value="CCA_bact_type3"/>
    <property type="match status" value="1"/>
</dbReference>
<dbReference type="CDD" id="cd05398">
    <property type="entry name" value="NT_ClassII-CCAase"/>
    <property type="match status" value="1"/>
</dbReference>
<evidence type="ECO:0000256" key="8">
    <source>
        <dbReference type="ARBA" id="ARBA00022840"/>
    </source>
</evidence>
<feature type="binding site" evidence="11">
    <location>
        <position position="168"/>
    </location>
    <ligand>
        <name>CTP</name>
        <dbReference type="ChEBI" id="CHEBI:37563"/>
    </ligand>
</feature>
<feature type="binding site" evidence="11">
    <location>
        <position position="35"/>
    </location>
    <ligand>
        <name>ATP</name>
        <dbReference type="ChEBI" id="CHEBI:30616"/>
    </ligand>
</feature>
<keyword evidence="8 11" id="KW-0067">ATP-binding</keyword>
<keyword evidence="5 11" id="KW-0479">Metal-binding</keyword>
<evidence type="ECO:0000313" key="15">
    <source>
        <dbReference type="EMBL" id="KJY48551.1"/>
    </source>
</evidence>
<comment type="catalytic activity">
    <reaction evidence="11">
        <text>a tRNA with a 3' CCA end + 2 CTP + ATP = a tRNA with a 3' CCACCA end + 3 diphosphate</text>
        <dbReference type="Rhea" id="RHEA:76235"/>
        <dbReference type="Rhea" id="RHEA-COMP:10468"/>
        <dbReference type="Rhea" id="RHEA-COMP:18655"/>
        <dbReference type="ChEBI" id="CHEBI:30616"/>
        <dbReference type="ChEBI" id="CHEBI:33019"/>
        <dbReference type="ChEBI" id="CHEBI:37563"/>
        <dbReference type="ChEBI" id="CHEBI:83071"/>
        <dbReference type="ChEBI" id="CHEBI:195187"/>
    </reaction>
</comment>
<dbReference type="EC" id="2.7.7.72" evidence="11"/>
<feature type="binding site" evidence="11">
    <location>
        <position position="32"/>
    </location>
    <ligand>
        <name>ATP</name>
        <dbReference type="ChEBI" id="CHEBI:30616"/>
    </ligand>
</feature>
<keyword evidence="3 11" id="KW-0819">tRNA processing</keyword>
<feature type="binding site" evidence="11">
    <location>
        <position position="162"/>
    </location>
    <ligand>
        <name>CTP</name>
        <dbReference type="ChEBI" id="CHEBI:37563"/>
    </ligand>
</feature>
<evidence type="ECO:0000259" key="13">
    <source>
        <dbReference type="Pfam" id="PF12627"/>
    </source>
</evidence>
<evidence type="ECO:0000313" key="16">
    <source>
        <dbReference type="Proteomes" id="UP000033695"/>
    </source>
</evidence>
<evidence type="ECO:0000256" key="2">
    <source>
        <dbReference type="ARBA" id="ARBA00022679"/>
    </source>
</evidence>
<comment type="subunit">
    <text evidence="11">Homodimer.</text>
</comment>
<evidence type="ECO:0000259" key="12">
    <source>
        <dbReference type="Pfam" id="PF01743"/>
    </source>
</evidence>
<dbReference type="GO" id="GO:0004810">
    <property type="term" value="F:CCA tRNA nucleotidyltransferase activity"/>
    <property type="evidence" value="ECO:0007669"/>
    <property type="project" value="UniProtKB-UniRule"/>
</dbReference>
<dbReference type="GO" id="GO:0005524">
    <property type="term" value="F:ATP binding"/>
    <property type="evidence" value="ECO:0007669"/>
    <property type="project" value="UniProtKB-UniRule"/>
</dbReference>
<evidence type="ECO:0000256" key="5">
    <source>
        <dbReference type="ARBA" id="ARBA00022723"/>
    </source>
</evidence>
<evidence type="ECO:0000256" key="1">
    <source>
        <dbReference type="ARBA" id="ARBA00001946"/>
    </source>
</evidence>
<dbReference type="InterPro" id="IPR043519">
    <property type="entry name" value="NT_sf"/>
</dbReference>
<accession>A0A0F4KTM6</accession>
<dbReference type="GO" id="GO:0000287">
    <property type="term" value="F:magnesium ion binding"/>
    <property type="evidence" value="ECO:0007669"/>
    <property type="project" value="UniProtKB-UniRule"/>
</dbReference>
<keyword evidence="7 11" id="KW-0692">RNA repair</keyword>
<dbReference type="GO" id="GO:0000049">
    <property type="term" value="F:tRNA binding"/>
    <property type="evidence" value="ECO:0007669"/>
    <property type="project" value="UniProtKB-UniRule"/>
</dbReference>
<evidence type="ECO:0000256" key="3">
    <source>
        <dbReference type="ARBA" id="ARBA00022694"/>
    </source>
</evidence>
<evidence type="ECO:0000256" key="11">
    <source>
        <dbReference type="HAMAP-Rule" id="MF_01263"/>
    </source>
</evidence>
<dbReference type="SUPFAM" id="SSF81891">
    <property type="entry name" value="Poly A polymerase C-terminal region-like"/>
    <property type="match status" value="1"/>
</dbReference>
<dbReference type="InterPro" id="IPR023068">
    <property type="entry name" value="CCA-adding_enz_firmicutes"/>
</dbReference>
<dbReference type="SUPFAM" id="SSF81301">
    <property type="entry name" value="Nucleotidyltransferase"/>
    <property type="match status" value="1"/>
</dbReference>
<keyword evidence="16" id="KW-1185">Reference proteome</keyword>
<dbReference type="InterPro" id="IPR032828">
    <property type="entry name" value="PolyA_RNA-bd"/>
</dbReference>
<dbReference type="Gene3D" id="1.10.110.30">
    <property type="match status" value="1"/>
</dbReference>
<dbReference type="GO" id="GO:0042245">
    <property type="term" value="P:RNA repair"/>
    <property type="evidence" value="ECO:0007669"/>
    <property type="project" value="UniProtKB-KW"/>
</dbReference>
<comment type="similarity">
    <text evidence="11">Belongs to the tRNA nucleotidyltransferase/poly(A) polymerase family. Bacterial CCA-adding enzyme type 3 subfamily.</text>
</comment>
<evidence type="ECO:0000259" key="14">
    <source>
        <dbReference type="Pfam" id="PF13735"/>
    </source>
</evidence>
<evidence type="ECO:0000256" key="6">
    <source>
        <dbReference type="ARBA" id="ARBA00022741"/>
    </source>
</evidence>
<dbReference type="Proteomes" id="UP000033695">
    <property type="component" value="Unassembled WGS sequence"/>
</dbReference>
<dbReference type="Pfam" id="PF01743">
    <property type="entry name" value="PolyA_pol"/>
    <property type="match status" value="1"/>
</dbReference>
<reference evidence="15 16" key="1">
    <citation type="submission" date="2014-12" db="EMBL/GenBank/DDBJ databases">
        <title>Comparative genomics of the lactic acid bacteria isolated from the honey bee gut.</title>
        <authorList>
            <person name="Ellegaard K.M."/>
            <person name="Tamarit D."/>
            <person name="Javelind E."/>
            <person name="Olofsson T."/>
            <person name="Andersson S.G."/>
            <person name="Vasquez A."/>
        </authorList>
    </citation>
    <scope>NUCLEOTIDE SEQUENCE [LARGE SCALE GENOMIC DNA]</scope>
    <source>
        <strain evidence="15 16">Hon2</strain>
    </source>
</reference>
<organism evidence="15 16">
    <name type="scientific">Bombilactobacillus mellis</name>
    <dbReference type="NCBI Taxonomy" id="1218508"/>
    <lineage>
        <taxon>Bacteria</taxon>
        <taxon>Bacillati</taxon>
        <taxon>Bacillota</taxon>
        <taxon>Bacilli</taxon>
        <taxon>Lactobacillales</taxon>
        <taxon>Lactobacillaceae</taxon>
        <taxon>Bombilactobacillus</taxon>
    </lineage>
</organism>
<feature type="domain" description="CCA-adding enzyme C-terminal" evidence="14">
    <location>
        <begin position="247"/>
        <end position="390"/>
    </location>
</feature>
<feature type="binding site" evidence="11">
    <location>
        <position position="35"/>
    </location>
    <ligand>
        <name>CTP</name>
        <dbReference type="ChEBI" id="CHEBI:37563"/>
    </ligand>
</feature>
<dbReference type="NCBIfam" id="NF009814">
    <property type="entry name" value="PRK13299.1"/>
    <property type="match status" value="1"/>
</dbReference>
<protein>
    <recommendedName>
        <fullName evidence="11">CCA-adding enzyme</fullName>
        <ecNumber evidence="11">2.7.7.72</ecNumber>
    </recommendedName>
    <alternativeName>
        <fullName evidence="11">CCA tRNA nucleotidyltransferase</fullName>
    </alternativeName>
    <alternativeName>
        <fullName evidence="11">tRNA CCA-pyrophosphorylase</fullName>
    </alternativeName>
    <alternativeName>
        <fullName evidence="11">tRNA adenylyl-/cytidylyl- transferase</fullName>
    </alternativeName>
    <alternativeName>
        <fullName evidence="11">tRNA nucleotidyltransferase</fullName>
    </alternativeName>
    <alternativeName>
        <fullName evidence="11">tRNA-NT</fullName>
    </alternativeName>
</protein>
<comment type="caution">
    <text evidence="15">The sequence shown here is derived from an EMBL/GenBank/DDBJ whole genome shotgun (WGS) entry which is preliminary data.</text>
</comment>
<keyword evidence="2 11" id="KW-0808">Transferase</keyword>
<dbReference type="AlphaFoldDB" id="A0A0F4KTM6"/>
<feature type="binding site" evidence="11">
    <location>
        <position position="159"/>
    </location>
    <ligand>
        <name>CTP</name>
        <dbReference type="ChEBI" id="CHEBI:37563"/>
    </ligand>
</feature>
<dbReference type="GO" id="GO:0001680">
    <property type="term" value="P:tRNA 3'-terminal CCA addition"/>
    <property type="evidence" value="ECO:0007669"/>
    <property type="project" value="UniProtKB-UniRule"/>
</dbReference>
<evidence type="ECO:0000256" key="4">
    <source>
        <dbReference type="ARBA" id="ARBA00022695"/>
    </source>
</evidence>
<dbReference type="PATRIC" id="fig|1218508.4.peg.937"/>
<sequence length="399" mass="45538">MRIEHWPQQLQAAVPVLERINQAGFEVYFVGGCVRDTLLQRPLHDVDLATSAYPQEIKQIFPQTIDTGIEHGTVTVIYQKKAYEITTFRTESGYQDYRRPDKVEFVRSLKEDLKRRDFTINALAMNAQGEIIDLFAGMADLQQRQIRAVGVAADRFHEDALRMLRAVRFQAQLNFTIEKQTLAGIKTNAALLSHIATERIREEFIKLMEGCNRQAGLISLYQTQLYRFCPGLATYDFPKILQFAAGQITDEATVWSFLTYLGKLKRAQVRPFLRQWKVANNNIKLAQAAIELLNNYQESNWQLYIAGQAATAIAAQVLRLTCQQELAEQLIEQYQDLPLKSPQQLAINGQQIMQVLNLSPGPQIGQYLKQIQQAIVAGQLVNDYQTIVNYLKNNNLSDR</sequence>
<feature type="binding site" evidence="11">
    <location>
        <position position="165"/>
    </location>
    <ligand>
        <name>ATP</name>
        <dbReference type="ChEBI" id="CHEBI:30616"/>
    </ligand>
</feature>
<keyword evidence="6 11" id="KW-0547">Nucleotide-binding</keyword>